<reference evidence="2" key="1">
    <citation type="submission" date="2022-03" db="EMBL/GenBank/DDBJ databases">
        <authorList>
            <person name="Lindestad O."/>
        </authorList>
    </citation>
    <scope>NUCLEOTIDE SEQUENCE</scope>
</reference>
<name>A0A8S4SBQ1_9NEOP</name>
<dbReference type="EMBL" id="CAKXAJ010026262">
    <property type="protein sequence ID" value="CAH2264823.1"/>
    <property type="molecule type" value="Genomic_DNA"/>
</dbReference>
<gene>
    <name evidence="2" type="primary">jg2084</name>
    <name evidence="2" type="ORF">PAEG_LOCUS24685</name>
</gene>
<dbReference type="AlphaFoldDB" id="A0A8S4SBQ1"/>
<proteinExistence type="predicted"/>
<keyword evidence="3" id="KW-1185">Reference proteome</keyword>
<dbReference type="Proteomes" id="UP000838756">
    <property type="component" value="Unassembled WGS sequence"/>
</dbReference>
<accession>A0A8S4SBQ1</accession>
<organism evidence="2 3">
    <name type="scientific">Pararge aegeria aegeria</name>
    <dbReference type="NCBI Taxonomy" id="348720"/>
    <lineage>
        <taxon>Eukaryota</taxon>
        <taxon>Metazoa</taxon>
        <taxon>Ecdysozoa</taxon>
        <taxon>Arthropoda</taxon>
        <taxon>Hexapoda</taxon>
        <taxon>Insecta</taxon>
        <taxon>Pterygota</taxon>
        <taxon>Neoptera</taxon>
        <taxon>Endopterygota</taxon>
        <taxon>Lepidoptera</taxon>
        <taxon>Glossata</taxon>
        <taxon>Ditrysia</taxon>
        <taxon>Papilionoidea</taxon>
        <taxon>Nymphalidae</taxon>
        <taxon>Satyrinae</taxon>
        <taxon>Satyrini</taxon>
        <taxon>Parargina</taxon>
        <taxon>Pararge</taxon>
    </lineage>
</organism>
<protein>
    <submittedName>
        <fullName evidence="2">Jg2084 protein</fullName>
    </submittedName>
</protein>
<feature type="region of interest" description="Disordered" evidence="1">
    <location>
        <begin position="1"/>
        <end position="35"/>
    </location>
</feature>
<comment type="caution">
    <text evidence="2">The sequence shown here is derived from an EMBL/GenBank/DDBJ whole genome shotgun (WGS) entry which is preliminary data.</text>
</comment>
<sequence length="72" mass="7973">MTSTDIGLFSEFQNRVPKPAAGSSDQFDPPHWGQPTLPLPMQGYVPALWDPTSISSLDYVLRSLPLQLRDST</sequence>
<evidence type="ECO:0000256" key="1">
    <source>
        <dbReference type="SAM" id="MobiDB-lite"/>
    </source>
</evidence>
<evidence type="ECO:0000313" key="3">
    <source>
        <dbReference type="Proteomes" id="UP000838756"/>
    </source>
</evidence>
<evidence type="ECO:0000313" key="2">
    <source>
        <dbReference type="EMBL" id="CAH2264823.1"/>
    </source>
</evidence>